<gene>
    <name evidence="2" type="ORF">GH714_015449</name>
</gene>
<feature type="compositionally biased region" description="Basic and acidic residues" evidence="1">
    <location>
        <begin position="207"/>
        <end position="232"/>
    </location>
</feature>
<keyword evidence="3" id="KW-1185">Reference proteome</keyword>
<feature type="region of interest" description="Disordered" evidence="1">
    <location>
        <begin position="113"/>
        <end position="264"/>
    </location>
</feature>
<protein>
    <submittedName>
        <fullName evidence="2">Uncharacterized protein</fullName>
    </submittedName>
</protein>
<evidence type="ECO:0000313" key="2">
    <source>
        <dbReference type="EMBL" id="KAF2300740.1"/>
    </source>
</evidence>
<feature type="compositionally biased region" description="Basic and acidic residues" evidence="1">
    <location>
        <begin position="113"/>
        <end position="126"/>
    </location>
</feature>
<sequence length="311" mass="34339">MGSYQFLHHPNQVRDSPCSTDIRRGFSKSQMFLQKILRIIASYPPQETSRVSSLNRELEENKGLGIDLNVGFCPSPETEPSECLSSCSVVHKVFSNCSEADFGGVFAAEKSSSEGECDPKEVRDQLGTDSPTIEAIGEESRNLEVSEATNLEAKDVKQEAKEKQESLDGDDGGVKIAPPFQEEEEKRKKNGCFSLPIEAAEMVSGSSEDKEEFKAPPSQEKESEAAKVRNGESSRNSEGFSVENSFADNEDTSPVVRSKRGRSQVLPSRYRDSVILLAPWKRLAGSQRPAAAPMVSTKRETEMFFKLTIEL</sequence>
<reference evidence="2 3" key="1">
    <citation type="journal article" date="2020" name="Mol. Plant">
        <title>The Chromosome-Based Rubber Tree Genome Provides New Insights into Spurge Genome Evolution and Rubber Biosynthesis.</title>
        <authorList>
            <person name="Liu J."/>
            <person name="Shi C."/>
            <person name="Shi C.C."/>
            <person name="Li W."/>
            <person name="Zhang Q.J."/>
            <person name="Zhang Y."/>
            <person name="Li K."/>
            <person name="Lu H.F."/>
            <person name="Shi C."/>
            <person name="Zhu S.T."/>
            <person name="Xiao Z.Y."/>
            <person name="Nan H."/>
            <person name="Yue Y."/>
            <person name="Zhu X.G."/>
            <person name="Wu Y."/>
            <person name="Hong X.N."/>
            <person name="Fan G.Y."/>
            <person name="Tong Y."/>
            <person name="Zhang D."/>
            <person name="Mao C.L."/>
            <person name="Liu Y.L."/>
            <person name="Hao S.J."/>
            <person name="Liu W.Q."/>
            <person name="Lv M.Q."/>
            <person name="Zhang H.B."/>
            <person name="Liu Y."/>
            <person name="Hu-Tang G.R."/>
            <person name="Wang J.P."/>
            <person name="Wang J.H."/>
            <person name="Sun Y.H."/>
            <person name="Ni S.B."/>
            <person name="Chen W.B."/>
            <person name="Zhang X.C."/>
            <person name="Jiao Y.N."/>
            <person name="Eichler E.E."/>
            <person name="Li G.H."/>
            <person name="Liu X."/>
            <person name="Gao L.Z."/>
        </authorList>
    </citation>
    <scope>NUCLEOTIDE SEQUENCE [LARGE SCALE GENOMIC DNA]</scope>
    <source>
        <strain evidence="3">cv. GT1</strain>
        <tissue evidence="2">Leaf</tissue>
    </source>
</reference>
<evidence type="ECO:0000313" key="3">
    <source>
        <dbReference type="Proteomes" id="UP000467840"/>
    </source>
</evidence>
<organism evidence="2 3">
    <name type="scientific">Hevea brasiliensis</name>
    <name type="common">Para rubber tree</name>
    <name type="synonym">Siphonia brasiliensis</name>
    <dbReference type="NCBI Taxonomy" id="3981"/>
    <lineage>
        <taxon>Eukaryota</taxon>
        <taxon>Viridiplantae</taxon>
        <taxon>Streptophyta</taxon>
        <taxon>Embryophyta</taxon>
        <taxon>Tracheophyta</taxon>
        <taxon>Spermatophyta</taxon>
        <taxon>Magnoliopsida</taxon>
        <taxon>eudicotyledons</taxon>
        <taxon>Gunneridae</taxon>
        <taxon>Pentapetalae</taxon>
        <taxon>rosids</taxon>
        <taxon>fabids</taxon>
        <taxon>Malpighiales</taxon>
        <taxon>Euphorbiaceae</taxon>
        <taxon>Crotonoideae</taxon>
        <taxon>Micrandreae</taxon>
        <taxon>Hevea</taxon>
    </lineage>
</organism>
<dbReference type="EMBL" id="JAAGAX010000010">
    <property type="protein sequence ID" value="KAF2300740.1"/>
    <property type="molecule type" value="Genomic_DNA"/>
</dbReference>
<dbReference type="AlphaFoldDB" id="A0A6A6LH09"/>
<dbReference type="Proteomes" id="UP000467840">
    <property type="component" value="Chromosome 4"/>
</dbReference>
<accession>A0A6A6LH09</accession>
<evidence type="ECO:0000256" key="1">
    <source>
        <dbReference type="SAM" id="MobiDB-lite"/>
    </source>
</evidence>
<feature type="compositionally biased region" description="Polar residues" evidence="1">
    <location>
        <begin position="233"/>
        <end position="247"/>
    </location>
</feature>
<feature type="compositionally biased region" description="Basic and acidic residues" evidence="1">
    <location>
        <begin position="152"/>
        <end position="166"/>
    </location>
</feature>
<name>A0A6A6LH09_HEVBR</name>
<proteinExistence type="predicted"/>
<comment type="caution">
    <text evidence="2">The sequence shown here is derived from an EMBL/GenBank/DDBJ whole genome shotgun (WGS) entry which is preliminary data.</text>
</comment>